<dbReference type="KEGG" id="red:roselon_02438"/>
<dbReference type="HOGENOM" id="CLU_126493_0_0_5"/>
<dbReference type="GO" id="GO:0016020">
    <property type="term" value="C:membrane"/>
    <property type="evidence" value="ECO:0007669"/>
    <property type="project" value="InterPro"/>
</dbReference>
<gene>
    <name evidence="9" type="ORF">roselon_02438</name>
</gene>
<accession>W8RU57</accession>
<dbReference type="EMBL" id="CP004372">
    <property type="protein sequence ID" value="AHM04763.1"/>
    <property type="molecule type" value="Genomic_DNA"/>
</dbReference>
<proteinExistence type="predicted"/>
<keyword evidence="6 8" id="KW-1133">Transmembrane helix</keyword>
<keyword evidence="1" id="KW-0813">Transport</keyword>
<keyword evidence="7 8" id="KW-0472">Membrane</keyword>
<feature type="transmembrane region" description="Helical" evidence="8">
    <location>
        <begin position="31"/>
        <end position="48"/>
    </location>
</feature>
<feature type="transmembrane region" description="Helical" evidence="8">
    <location>
        <begin position="69"/>
        <end position="91"/>
    </location>
</feature>
<sequence length="139" mass="15167">MVDTGTTIVFFTIVAGLTELLLAGMSPREVLVTRALTVPVMVLTGRPYGMWRDMWFRRVPARGLIARTALDIAAFLSFQVPVYAMILWVAGADVGEMAIALGSAVWLMVLLSRPFGLVLERVRRAFGLAPPGLAHAPDR</sequence>
<protein>
    <recommendedName>
        <fullName evidence="11">L-alanine exporter AlaE</fullName>
    </recommendedName>
</protein>
<dbReference type="Pfam" id="PF06610">
    <property type="entry name" value="AlaE"/>
    <property type="match status" value="1"/>
</dbReference>
<evidence type="ECO:0000256" key="3">
    <source>
        <dbReference type="ARBA" id="ARBA00022519"/>
    </source>
</evidence>
<dbReference type="InterPro" id="IPR010574">
    <property type="entry name" value="Ala_export_AlaE"/>
</dbReference>
<evidence type="ECO:0000313" key="10">
    <source>
        <dbReference type="Proteomes" id="UP000019593"/>
    </source>
</evidence>
<keyword evidence="3" id="KW-0997">Cell inner membrane</keyword>
<feature type="transmembrane region" description="Helical" evidence="8">
    <location>
        <begin position="7"/>
        <end position="25"/>
    </location>
</feature>
<evidence type="ECO:0000256" key="1">
    <source>
        <dbReference type="ARBA" id="ARBA00022448"/>
    </source>
</evidence>
<evidence type="ECO:0008006" key="11">
    <source>
        <dbReference type="Google" id="ProtNLM"/>
    </source>
</evidence>
<reference evidence="9 10" key="1">
    <citation type="submission" date="2013-03" db="EMBL/GenBank/DDBJ databases">
        <authorList>
            <person name="Fiebig A."/>
            <person name="Goeker M."/>
            <person name="Klenk H.-P.P."/>
        </authorList>
    </citation>
    <scope>NUCLEOTIDE SEQUENCE [LARGE SCALE GENOMIC DNA]</scope>
    <source>
        <strain evidence="10">DSM 19469</strain>
    </source>
</reference>
<evidence type="ECO:0000256" key="8">
    <source>
        <dbReference type="SAM" id="Phobius"/>
    </source>
</evidence>
<keyword evidence="2" id="KW-1003">Cell membrane</keyword>
<name>W8RU57_9RHOB</name>
<dbReference type="AlphaFoldDB" id="W8RU57"/>
<evidence type="ECO:0000256" key="4">
    <source>
        <dbReference type="ARBA" id="ARBA00022692"/>
    </source>
</evidence>
<evidence type="ECO:0000256" key="2">
    <source>
        <dbReference type="ARBA" id="ARBA00022475"/>
    </source>
</evidence>
<evidence type="ECO:0000256" key="6">
    <source>
        <dbReference type="ARBA" id="ARBA00022989"/>
    </source>
</evidence>
<keyword evidence="4 8" id="KW-0812">Transmembrane</keyword>
<evidence type="ECO:0000256" key="5">
    <source>
        <dbReference type="ARBA" id="ARBA00022970"/>
    </source>
</evidence>
<organism evidence="9 10">
    <name type="scientific">Roseicyclus elongatus DSM 19469</name>
    <dbReference type="NCBI Taxonomy" id="1294273"/>
    <lineage>
        <taxon>Bacteria</taxon>
        <taxon>Pseudomonadati</taxon>
        <taxon>Pseudomonadota</taxon>
        <taxon>Alphaproteobacteria</taxon>
        <taxon>Rhodobacterales</taxon>
        <taxon>Roseobacteraceae</taxon>
        <taxon>Roseicyclus</taxon>
    </lineage>
</organism>
<keyword evidence="10" id="KW-1185">Reference proteome</keyword>
<dbReference type="eggNOG" id="ENOG502ZRFS">
    <property type="taxonomic scope" value="Bacteria"/>
</dbReference>
<evidence type="ECO:0000256" key="7">
    <source>
        <dbReference type="ARBA" id="ARBA00023136"/>
    </source>
</evidence>
<dbReference type="Proteomes" id="UP000019593">
    <property type="component" value="Chromosome"/>
</dbReference>
<keyword evidence="5" id="KW-0029">Amino-acid transport</keyword>
<feature type="transmembrane region" description="Helical" evidence="8">
    <location>
        <begin position="97"/>
        <end position="119"/>
    </location>
</feature>
<dbReference type="GO" id="GO:0034639">
    <property type="term" value="F:L-amino acid efflux transmembrane transporter activity"/>
    <property type="evidence" value="ECO:0007669"/>
    <property type="project" value="InterPro"/>
</dbReference>
<evidence type="ECO:0000313" key="9">
    <source>
        <dbReference type="EMBL" id="AHM04763.1"/>
    </source>
</evidence>